<comment type="caution">
    <text evidence="1">The sequence shown here is derived from an EMBL/GenBank/DDBJ whole genome shotgun (WGS) entry which is preliminary data.</text>
</comment>
<evidence type="ECO:0000313" key="2">
    <source>
        <dbReference type="Proteomes" id="UP001597158"/>
    </source>
</evidence>
<gene>
    <name evidence="1" type="ORF">ACFQ4M_00445</name>
</gene>
<name>A0ABW3W965_9RHOO</name>
<accession>A0ABW3W965</accession>
<reference evidence="2" key="1">
    <citation type="journal article" date="2019" name="Int. J. Syst. Evol. Microbiol.">
        <title>The Global Catalogue of Microorganisms (GCM) 10K type strain sequencing project: providing services to taxonomists for standard genome sequencing and annotation.</title>
        <authorList>
            <consortium name="The Broad Institute Genomics Platform"/>
            <consortium name="The Broad Institute Genome Sequencing Center for Infectious Disease"/>
            <person name="Wu L."/>
            <person name="Ma J."/>
        </authorList>
    </citation>
    <scope>NUCLEOTIDE SEQUENCE [LARGE SCALE GENOMIC DNA]</scope>
    <source>
        <strain evidence="2">CCUG 48884</strain>
    </source>
</reference>
<evidence type="ECO:0000313" key="1">
    <source>
        <dbReference type="EMBL" id="MFD1262029.1"/>
    </source>
</evidence>
<protein>
    <recommendedName>
        <fullName evidence="3">DUF3168 domain-containing protein</fullName>
    </recommendedName>
</protein>
<dbReference type="Proteomes" id="UP001597158">
    <property type="component" value="Unassembled WGS sequence"/>
</dbReference>
<keyword evidence="2" id="KW-1185">Reference proteome</keyword>
<proteinExistence type="predicted"/>
<sequence length="148" mass="15603">MPDALSQNAIDALGVAVDSLLPDAPPAGLSRTRALDVRHVRPLGLGGYVGHHVAPEGALFGRRLNARLNLSINGGSEADARAHVHNLASHLLSLSRSELHAAGIHRMARADSSDARAILFDIDFEFIRPPATSEGVITDLILDIAPDG</sequence>
<evidence type="ECO:0008006" key="3">
    <source>
        <dbReference type="Google" id="ProtNLM"/>
    </source>
</evidence>
<dbReference type="EMBL" id="JBHTMC010000001">
    <property type="protein sequence ID" value="MFD1262029.1"/>
    <property type="molecule type" value="Genomic_DNA"/>
</dbReference>
<organism evidence="1 2">
    <name type="scientific">Thauera mechernichensis</name>
    <dbReference type="NCBI Taxonomy" id="82788"/>
    <lineage>
        <taxon>Bacteria</taxon>
        <taxon>Pseudomonadati</taxon>
        <taxon>Pseudomonadota</taxon>
        <taxon>Betaproteobacteria</taxon>
        <taxon>Rhodocyclales</taxon>
        <taxon>Zoogloeaceae</taxon>
        <taxon>Thauera</taxon>
    </lineage>
</organism>
<dbReference type="RefSeq" id="WP_002929542.1">
    <property type="nucleotide sequence ID" value="NZ_JARQZE010000001.1"/>
</dbReference>